<keyword evidence="6" id="KW-0808">Transferase</keyword>
<evidence type="ECO:0000256" key="1">
    <source>
        <dbReference type="ARBA" id="ARBA00022676"/>
    </source>
</evidence>
<dbReference type="AlphaFoldDB" id="A0A1D1YK87"/>
<organism evidence="6">
    <name type="scientific">Anthurium amnicola</name>
    <dbReference type="NCBI Taxonomy" id="1678845"/>
    <lineage>
        <taxon>Eukaryota</taxon>
        <taxon>Viridiplantae</taxon>
        <taxon>Streptophyta</taxon>
        <taxon>Embryophyta</taxon>
        <taxon>Tracheophyta</taxon>
        <taxon>Spermatophyta</taxon>
        <taxon>Magnoliopsida</taxon>
        <taxon>Liliopsida</taxon>
        <taxon>Araceae</taxon>
        <taxon>Pothoideae</taxon>
        <taxon>Potheae</taxon>
        <taxon>Anthurium</taxon>
    </lineage>
</organism>
<feature type="region of interest" description="Disordered" evidence="2">
    <location>
        <begin position="22"/>
        <end position="55"/>
    </location>
</feature>
<name>A0A1D1YK87_9ARAE</name>
<keyword evidence="1" id="KW-0328">Glycosyltransferase</keyword>
<dbReference type="InterPro" id="IPR001296">
    <property type="entry name" value="Glyco_trans_1"/>
</dbReference>
<evidence type="ECO:0000256" key="2">
    <source>
        <dbReference type="SAM" id="MobiDB-lite"/>
    </source>
</evidence>
<dbReference type="Gene3D" id="3.40.50.2000">
    <property type="entry name" value="Glycogen Phosphorylase B"/>
    <property type="match status" value="1"/>
</dbReference>
<gene>
    <name evidence="6" type="primary">capM_1</name>
    <name evidence="5" type="synonym">capM_2</name>
    <name evidence="5" type="ORF">g.123911</name>
    <name evidence="6" type="ORF">g.123912</name>
</gene>
<protein>
    <submittedName>
        <fullName evidence="6">Capsular polysaccharide biosynthesis glycosyltransferase CapM</fullName>
    </submittedName>
</protein>
<dbReference type="GO" id="GO:0016757">
    <property type="term" value="F:glycosyltransferase activity"/>
    <property type="evidence" value="ECO:0007669"/>
    <property type="project" value="UniProtKB-KW"/>
</dbReference>
<feature type="compositionally biased region" description="Low complexity" evidence="2">
    <location>
        <begin position="31"/>
        <end position="49"/>
    </location>
</feature>
<feature type="region of interest" description="Disordered" evidence="2">
    <location>
        <begin position="517"/>
        <end position="546"/>
    </location>
</feature>
<dbReference type="InterPro" id="IPR041693">
    <property type="entry name" value="Glyco_trans_4_5"/>
</dbReference>
<dbReference type="PANTHER" id="PTHR47778">
    <property type="entry name" value="BNAA05G14870D PROTEIN"/>
    <property type="match status" value="1"/>
</dbReference>
<dbReference type="CDD" id="cd03801">
    <property type="entry name" value="GT4_PimA-like"/>
    <property type="match status" value="1"/>
</dbReference>
<reference evidence="6" key="1">
    <citation type="submission" date="2015-07" db="EMBL/GenBank/DDBJ databases">
        <title>Transcriptome Assembly of Anthurium amnicola.</title>
        <authorList>
            <person name="Suzuki J."/>
        </authorList>
    </citation>
    <scope>NUCLEOTIDE SEQUENCE</scope>
</reference>
<sequence>MEEGSSRGELHINVVRQNSLRPAGGLKSNLSGRSTPRSSPSFRRAFSGRTPRRESKASFGGFQWIRGKRLVFWLILITLWTYIGFVVQSKWAHNDHGKGFIGYRSERGSPKGTEDVVRTNASSVGVNATISSGVETMLLEGKRERELKETGISSPKKEKKVSTHQNVTTRKNARRSNIERKLRGNIRTKPKVVLSENATVDMDDGIPKKNTSYGLIVGPFGKTEDSILEWSAEKRKGTCDRKSDFAHLVWSRTFVLIFHELSMTGAPLSMLELATELLSCGATVSTVVLSKNGGLMAELDRRGIKVLKDKGEFSFKTAMKADLIIAGSAVCSSWIEQYLQHFTAGSSQIVWWIMENRREYFDRSKSMLNQVKMLAFLSESQSKQWLTWCEEEHIQLKSQPVVVPLSVNDELAFVAGIPCSLNTPLFSVEKMREKRDLLRVAVRKEMGLADNDTLVMSLSSINPGKGQLLLLESIRLMSEQNITPIDIKISNLLEEKNPSGIITQNLTTLNASEAKLVDDGSQSNATTGTSKKSKRKRSRSKRHGGTKIARNLLSVDENTRKPALKVLIGSIGSKSNKVPYIKGILRFLSQHSNVTKSVLWTPATTRVSSLYSAADVYVINAQGLGETFGRVTIEAMAFGLPVLGTDAGGTREIVEDKVTGLLHPIGREGNMALAQNLQFLLRNQAAREQLGRNGRFKVEKTHLKQHMFKKLAAILSKCMKVK</sequence>
<feature type="domain" description="Glycosyl transferase family 1" evidence="4">
    <location>
        <begin position="586"/>
        <end position="695"/>
    </location>
</feature>
<feature type="region of interest" description="Disordered" evidence="2">
    <location>
        <begin position="145"/>
        <end position="175"/>
    </location>
</feature>
<keyword evidence="3" id="KW-1133">Transmembrane helix</keyword>
<evidence type="ECO:0000256" key="3">
    <source>
        <dbReference type="SAM" id="Phobius"/>
    </source>
</evidence>
<dbReference type="SUPFAM" id="SSF53756">
    <property type="entry name" value="UDP-Glycosyltransferase/glycogen phosphorylase"/>
    <property type="match status" value="1"/>
</dbReference>
<evidence type="ECO:0000313" key="5">
    <source>
        <dbReference type="EMBL" id="JAT48890.1"/>
    </source>
</evidence>
<dbReference type="EMBL" id="GDJX01012900">
    <property type="protein sequence ID" value="JAT55036.1"/>
    <property type="molecule type" value="Transcribed_RNA"/>
</dbReference>
<evidence type="ECO:0000259" key="4">
    <source>
        <dbReference type="Pfam" id="PF00534"/>
    </source>
</evidence>
<proteinExistence type="predicted"/>
<keyword evidence="3" id="KW-0812">Transmembrane</keyword>
<dbReference type="Pfam" id="PF00534">
    <property type="entry name" value="Glycos_transf_1"/>
    <property type="match status" value="1"/>
</dbReference>
<feature type="transmembrane region" description="Helical" evidence="3">
    <location>
        <begin position="70"/>
        <end position="87"/>
    </location>
</feature>
<accession>A0A1D1YK87</accession>
<dbReference type="Pfam" id="PF16994">
    <property type="entry name" value="Glyco_trans_4_5"/>
    <property type="match status" value="1"/>
</dbReference>
<evidence type="ECO:0000313" key="6">
    <source>
        <dbReference type="EMBL" id="JAT55036.1"/>
    </source>
</evidence>
<dbReference type="PANTHER" id="PTHR47778:SF2">
    <property type="entry name" value="GLYCOSYL TRANSFERASE FAMILY 1 DOMAIN-CONTAINING PROTEIN"/>
    <property type="match status" value="1"/>
</dbReference>
<dbReference type="EMBL" id="GDJX01019046">
    <property type="protein sequence ID" value="JAT48890.1"/>
    <property type="molecule type" value="Transcribed_RNA"/>
</dbReference>
<feature type="compositionally biased region" description="Basic residues" evidence="2">
    <location>
        <begin position="531"/>
        <end position="545"/>
    </location>
</feature>
<keyword evidence="3" id="KW-0472">Membrane</keyword>